<name>A0A841JNA5_9SPHI</name>
<evidence type="ECO:0000313" key="9">
    <source>
        <dbReference type="Proteomes" id="UP000548326"/>
    </source>
</evidence>
<feature type="transmembrane region" description="Helical" evidence="6">
    <location>
        <begin position="186"/>
        <end position="206"/>
    </location>
</feature>
<reference evidence="8 9" key="1">
    <citation type="submission" date="2020-08" db="EMBL/GenBank/DDBJ databases">
        <title>Genomic Encyclopedia of Type Strains, Phase IV (KMG-V): Genome sequencing to study the core and pangenomes of soil and plant-associated prokaryotes.</title>
        <authorList>
            <person name="Whitman W."/>
        </authorList>
    </citation>
    <scope>NUCLEOTIDE SEQUENCE [LARGE SCALE GENOMIC DNA]</scope>
    <source>
        <strain evidence="8 9">MP601</strain>
    </source>
</reference>
<dbReference type="PANTHER" id="PTHR32322">
    <property type="entry name" value="INNER MEMBRANE TRANSPORTER"/>
    <property type="match status" value="1"/>
</dbReference>
<evidence type="ECO:0000256" key="5">
    <source>
        <dbReference type="ARBA" id="ARBA00023136"/>
    </source>
</evidence>
<gene>
    <name evidence="8" type="ORF">HDF22_005237</name>
</gene>
<comment type="caution">
    <text evidence="8">The sequence shown here is derived from an EMBL/GenBank/DDBJ whole genome shotgun (WGS) entry which is preliminary data.</text>
</comment>
<evidence type="ECO:0000256" key="2">
    <source>
        <dbReference type="ARBA" id="ARBA00022475"/>
    </source>
</evidence>
<proteinExistence type="predicted"/>
<dbReference type="InterPro" id="IPR050638">
    <property type="entry name" value="AA-Vitamin_Transporters"/>
</dbReference>
<feature type="domain" description="EamA" evidence="7">
    <location>
        <begin position="4"/>
        <end position="140"/>
    </location>
</feature>
<sequence>MNKYMFMVFAGACSYGILSTFVKLAYQAGYTIEELSVTQASIGFIVLTTLTLIQGYYKKPEAMSIPASAWLYLLLTGACIGMTSYVYYLSVKYIPASVAIVLLMQFTWIGILLEWLFFNKKPAAIQFIIIGIIWIATIMASGVQGMQNSHLPAMGICYGLLSAVFYAVFILINSRLKYAVSSLMKSSVMIMGSAISLIIFTGHQLLAVHHFNIQLLKWGMFLALFGTIIPPLLFASGIPKTGHFKSSVLMTVEFPVAMCCSWLFLSEHISLLQWIGVIAMLMAIVGIKRKSA</sequence>
<evidence type="ECO:0000313" key="8">
    <source>
        <dbReference type="EMBL" id="MBB6131086.1"/>
    </source>
</evidence>
<feature type="transmembrane region" description="Helical" evidence="6">
    <location>
        <begin position="94"/>
        <end position="117"/>
    </location>
</feature>
<dbReference type="SUPFAM" id="SSF103481">
    <property type="entry name" value="Multidrug resistance efflux transporter EmrE"/>
    <property type="match status" value="2"/>
</dbReference>
<feature type="transmembrane region" description="Helical" evidence="6">
    <location>
        <begin position="218"/>
        <end position="235"/>
    </location>
</feature>
<comment type="subcellular location">
    <subcellularLocation>
        <location evidence="1">Cell membrane</location>
        <topology evidence="1">Multi-pass membrane protein</topology>
    </subcellularLocation>
</comment>
<organism evidence="8 9">
    <name type="scientific">Mucilaginibacter lappiensis</name>
    <dbReference type="NCBI Taxonomy" id="354630"/>
    <lineage>
        <taxon>Bacteria</taxon>
        <taxon>Pseudomonadati</taxon>
        <taxon>Bacteroidota</taxon>
        <taxon>Sphingobacteriia</taxon>
        <taxon>Sphingobacteriales</taxon>
        <taxon>Sphingobacteriaceae</taxon>
        <taxon>Mucilaginibacter</taxon>
    </lineage>
</organism>
<feature type="transmembrane region" description="Helical" evidence="6">
    <location>
        <begin position="271"/>
        <end position="287"/>
    </location>
</feature>
<dbReference type="RefSeq" id="WP_183589676.1">
    <property type="nucleotide sequence ID" value="NZ_JACHCA010000019.1"/>
</dbReference>
<evidence type="ECO:0000259" key="7">
    <source>
        <dbReference type="Pfam" id="PF00892"/>
    </source>
</evidence>
<dbReference type="InterPro" id="IPR000620">
    <property type="entry name" value="EamA_dom"/>
</dbReference>
<dbReference type="Proteomes" id="UP000548326">
    <property type="component" value="Unassembled WGS sequence"/>
</dbReference>
<feature type="transmembrane region" description="Helical" evidence="6">
    <location>
        <begin position="151"/>
        <end position="174"/>
    </location>
</feature>
<keyword evidence="5 6" id="KW-0472">Membrane</keyword>
<keyword evidence="4 6" id="KW-1133">Transmembrane helix</keyword>
<feature type="transmembrane region" description="Helical" evidence="6">
    <location>
        <begin position="37"/>
        <end position="57"/>
    </location>
</feature>
<dbReference type="AlphaFoldDB" id="A0A841JNA5"/>
<dbReference type="PANTHER" id="PTHR32322:SF18">
    <property type="entry name" value="S-ADENOSYLMETHIONINE_S-ADENOSYLHOMOCYSTEINE TRANSPORTER"/>
    <property type="match status" value="1"/>
</dbReference>
<feature type="transmembrane region" description="Helical" evidence="6">
    <location>
        <begin position="69"/>
        <end position="88"/>
    </location>
</feature>
<keyword evidence="2" id="KW-1003">Cell membrane</keyword>
<dbReference type="Pfam" id="PF00892">
    <property type="entry name" value="EamA"/>
    <property type="match status" value="2"/>
</dbReference>
<dbReference type="InterPro" id="IPR037185">
    <property type="entry name" value="EmrE-like"/>
</dbReference>
<dbReference type="GO" id="GO:0005886">
    <property type="term" value="C:plasma membrane"/>
    <property type="evidence" value="ECO:0007669"/>
    <property type="project" value="UniProtKB-SubCell"/>
</dbReference>
<evidence type="ECO:0000256" key="4">
    <source>
        <dbReference type="ARBA" id="ARBA00022989"/>
    </source>
</evidence>
<evidence type="ECO:0000256" key="3">
    <source>
        <dbReference type="ARBA" id="ARBA00022692"/>
    </source>
</evidence>
<protein>
    <submittedName>
        <fullName evidence="8">Drug/metabolite transporter (DMT)-like permease</fullName>
    </submittedName>
</protein>
<keyword evidence="3 6" id="KW-0812">Transmembrane</keyword>
<evidence type="ECO:0000256" key="6">
    <source>
        <dbReference type="SAM" id="Phobius"/>
    </source>
</evidence>
<feature type="transmembrane region" description="Helical" evidence="6">
    <location>
        <begin position="124"/>
        <end position="145"/>
    </location>
</feature>
<feature type="domain" description="EamA" evidence="7">
    <location>
        <begin position="154"/>
        <end position="287"/>
    </location>
</feature>
<dbReference type="EMBL" id="JACHCA010000019">
    <property type="protein sequence ID" value="MBB6131086.1"/>
    <property type="molecule type" value="Genomic_DNA"/>
</dbReference>
<evidence type="ECO:0000256" key="1">
    <source>
        <dbReference type="ARBA" id="ARBA00004651"/>
    </source>
</evidence>
<accession>A0A841JNA5</accession>